<dbReference type="EMBL" id="BJTZ01000007">
    <property type="protein sequence ID" value="GEK13607.1"/>
    <property type="molecule type" value="Genomic_DNA"/>
</dbReference>
<evidence type="ECO:0000313" key="2">
    <source>
        <dbReference type="Proteomes" id="UP000321787"/>
    </source>
</evidence>
<gene>
    <name evidence="1" type="ORF">AFI02nite_16430</name>
</gene>
<comment type="caution">
    <text evidence="1">The sequence shown here is derived from an EMBL/GenBank/DDBJ whole genome shotgun (WGS) entry which is preliminary data.</text>
</comment>
<organism evidence="1 2">
    <name type="scientific">Aliivibrio fischeri</name>
    <name type="common">Vibrio fischeri</name>
    <dbReference type="NCBI Taxonomy" id="668"/>
    <lineage>
        <taxon>Bacteria</taxon>
        <taxon>Pseudomonadati</taxon>
        <taxon>Pseudomonadota</taxon>
        <taxon>Gammaproteobacteria</taxon>
        <taxon>Vibrionales</taxon>
        <taxon>Vibrionaceae</taxon>
        <taxon>Aliivibrio</taxon>
    </lineage>
</organism>
<name>A0A510UGB2_ALIFS</name>
<protein>
    <submittedName>
        <fullName evidence="1">Uncharacterized protein</fullName>
    </submittedName>
</protein>
<dbReference type="AlphaFoldDB" id="A0A510UGB2"/>
<evidence type="ECO:0000313" key="1">
    <source>
        <dbReference type="EMBL" id="GEK13607.1"/>
    </source>
</evidence>
<accession>A0A510UGB2</accession>
<proteinExistence type="predicted"/>
<sequence>MAYVAQPEKITTKAINNERLENIGKSNKFKISYIVIIKEKKNKKSPFTIANGL</sequence>
<dbReference type="Proteomes" id="UP000321787">
    <property type="component" value="Unassembled WGS sequence"/>
</dbReference>
<reference evidence="1 2" key="1">
    <citation type="submission" date="2019-07" db="EMBL/GenBank/DDBJ databases">
        <title>Whole genome shotgun sequence of Aliivibrio fischeri NBRC 101058.</title>
        <authorList>
            <person name="Hosoyama A."/>
            <person name="Uohara A."/>
            <person name="Ohji S."/>
            <person name="Ichikawa N."/>
        </authorList>
    </citation>
    <scope>NUCLEOTIDE SEQUENCE [LARGE SCALE GENOMIC DNA]</scope>
    <source>
        <strain evidence="1 2">NBRC 101058</strain>
    </source>
</reference>